<dbReference type="InterPro" id="IPR001375">
    <property type="entry name" value="Peptidase_S9_cat"/>
</dbReference>
<reference evidence="3 4" key="1">
    <citation type="submission" date="2018-03" db="EMBL/GenBank/DDBJ databases">
        <title>Genomic Encyclopedia of Archaeal and Bacterial Type Strains, Phase II (KMG-II): from individual species to whole genera.</title>
        <authorList>
            <person name="Goeker M."/>
        </authorList>
    </citation>
    <scope>NUCLEOTIDE SEQUENCE [LARGE SCALE GENOMIC DNA]</scope>
    <source>
        <strain evidence="3 4">DSM 45312</strain>
    </source>
</reference>
<feature type="domain" description="Peptidase S9 prolyl oligopeptidase catalytic" evidence="2">
    <location>
        <begin position="147"/>
        <end position="277"/>
    </location>
</feature>
<dbReference type="Pfam" id="PF00326">
    <property type="entry name" value="Peptidase_S9"/>
    <property type="match status" value="1"/>
</dbReference>
<keyword evidence="4" id="KW-1185">Reference proteome</keyword>
<evidence type="ECO:0000313" key="4">
    <source>
        <dbReference type="Proteomes" id="UP000240542"/>
    </source>
</evidence>
<organism evidence="3 4">
    <name type="scientific">Murinocardiopsis flavida</name>
    <dbReference type="NCBI Taxonomy" id="645275"/>
    <lineage>
        <taxon>Bacteria</taxon>
        <taxon>Bacillati</taxon>
        <taxon>Actinomycetota</taxon>
        <taxon>Actinomycetes</taxon>
        <taxon>Streptosporangiales</taxon>
        <taxon>Nocardiopsidaceae</taxon>
        <taxon>Murinocardiopsis</taxon>
    </lineage>
</organism>
<proteinExistence type="predicted"/>
<dbReference type="AlphaFoldDB" id="A0A2P8DQE4"/>
<sequence length="318" mass="33130">MGPLQTSHNAPPDAEQAPPAQERQRPVPTDAAPAQPLTGVAADVPFLAIPPAIGTDTAAPLVICLHAFEPPRSEAALAGTLPLAALPAWRCYLGLPMFGERLPEGGVAEINRLGQADYLLRLFGPVVDRAAAELPAAIAELRRRLPVADGPVGIMGVGAGGAAALLALLETDLDIGAMGVVNAIVSPTPVIEARDRRLGTGYAWTDDARKAVAWLDLTARAGELAARAQPPLLIATGEHDDVIAPDLGADLYAALEPHYRPGALRHLVVPDLGHAMGPEPGLAPGPPAPGNVLADRALTEWFHLHLTSATEDTMKFSR</sequence>
<dbReference type="GO" id="GO:0006508">
    <property type="term" value="P:proteolysis"/>
    <property type="evidence" value="ECO:0007669"/>
    <property type="project" value="InterPro"/>
</dbReference>
<gene>
    <name evidence="3" type="ORF">CLV63_103171</name>
</gene>
<name>A0A2P8DQE4_9ACTN</name>
<dbReference type="OrthoDB" id="6059224at2"/>
<dbReference type="InterPro" id="IPR029058">
    <property type="entry name" value="AB_hydrolase_fold"/>
</dbReference>
<dbReference type="Gene3D" id="3.40.50.1820">
    <property type="entry name" value="alpha/beta hydrolase"/>
    <property type="match status" value="1"/>
</dbReference>
<comment type="caution">
    <text evidence="3">The sequence shown here is derived from an EMBL/GenBank/DDBJ whole genome shotgun (WGS) entry which is preliminary data.</text>
</comment>
<evidence type="ECO:0000256" key="1">
    <source>
        <dbReference type="SAM" id="MobiDB-lite"/>
    </source>
</evidence>
<feature type="compositionally biased region" description="Low complexity" evidence="1">
    <location>
        <begin position="10"/>
        <end position="21"/>
    </location>
</feature>
<accession>A0A2P8DQE4</accession>
<dbReference type="Proteomes" id="UP000240542">
    <property type="component" value="Unassembled WGS sequence"/>
</dbReference>
<feature type="region of interest" description="Disordered" evidence="1">
    <location>
        <begin position="1"/>
        <end position="35"/>
    </location>
</feature>
<evidence type="ECO:0000313" key="3">
    <source>
        <dbReference type="EMBL" id="PSK99446.1"/>
    </source>
</evidence>
<dbReference type="GO" id="GO:0008236">
    <property type="term" value="F:serine-type peptidase activity"/>
    <property type="evidence" value="ECO:0007669"/>
    <property type="project" value="InterPro"/>
</dbReference>
<dbReference type="SUPFAM" id="SSF53474">
    <property type="entry name" value="alpha/beta-Hydrolases"/>
    <property type="match status" value="1"/>
</dbReference>
<evidence type="ECO:0000259" key="2">
    <source>
        <dbReference type="Pfam" id="PF00326"/>
    </source>
</evidence>
<protein>
    <submittedName>
        <fullName evidence="3">Prolyl oligopeptidase family protein</fullName>
    </submittedName>
</protein>
<dbReference type="EMBL" id="PYGA01000003">
    <property type="protein sequence ID" value="PSK99446.1"/>
    <property type="molecule type" value="Genomic_DNA"/>
</dbReference>